<feature type="domain" description="Amidohydrolase-related" evidence="2">
    <location>
        <begin position="238"/>
        <end position="339"/>
    </location>
</feature>
<comment type="caution">
    <text evidence="3">The sequence shown here is derived from an EMBL/GenBank/DDBJ whole genome shotgun (WGS) entry which is preliminary data.</text>
</comment>
<gene>
    <name evidence="3" type="ORF">E8E13_009197</name>
</gene>
<keyword evidence="4" id="KW-1185">Reference proteome</keyword>
<organism evidence="3 4">
    <name type="scientific">Curvularia kusanoi</name>
    <name type="common">Cochliobolus kusanoi</name>
    <dbReference type="NCBI Taxonomy" id="90978"/>
    <lineage>
        <taxon>Eukaryota</taxon>
        <taxon>Fungi</taxon>
        <taxon>Dikarya</taxon>
        <taxon>Ascomycota</taxon>
        <taxon>Pezizomycotina</taxon>
        <taxon>Dothideomycetes</taxon>
        <taxon>Pleosporomycetidae</taxon>
        <taxon>Pleosporales</taxon>
        <taxon>Pleosporineae</taxon>
        <taxon>Pleosporaceae</taxon>
        <taxon>Curvularia</taxon>
    </lineage>
</organism>
<dbReference type="InterPro" id="IPR006680">
    <property type="entry name" value="Amidohydro-rel"/>
</dbReference>
<evidence type="ECO:0000313" key="3">
    <source>
        <dbReference type="EMBL" id="KAF3002638.1"/>
    </source>
</evidence>
<comment type="similarity">
    <text evidence="1">Belongs to the metallo-dependent hydrolases superfamily.</text>
</comment>
<dbReference type="PANTHER" id="PTHR43569:SF2">
    <property type="entry name" value="AMIDOHYDROLASE-RELATED DOMAIN-CONTAINING PROTEIN"/>
    <property type="match status" value="1"/>
</dbReference>
<dbReference type="InterPro" id="IPR032466">
    <property type="entry name" value="Metal_Hydrolase"/>
</dbReference>
<reference evidence="3" key="1">
    <citation type="submission" date="2019-04" db="EMBL/GenBank/DDBJ databases">
        <title>Sequencing of skin fungus with MAO and IRED activity.</title>
        <authorList>
            <person name="Marsaioli A.J."/>
            <person name="Bonatto J.M.C."/>
            <person name="Reis Junior O."/>
        </authorList>
    </citation>
    <scope>NUCLEOTIDE SEQUENCE</scope>
    <source>
        <strain evidence="3">30M1</strain>
    </source>
</reference>
<dbReference type="Pfam" id="PF04909">
    <property type="entry name" value="Amidohydro_2"/>
    <property type="match status" value="1"/>
</dbReference>
<evidence type="ECO:0000256" key="1">
    <source>
        <dbReference type="ARBA" id="ARBA00038310"/>
    </source>
</evidence>
<dbReference type="Gene3D" id="3.20.20.140">
    <property type="entry name" value="Metal-dependent hydrolases"/>
    <property type="match status" value="1"/>
</dbReference>
<dbReference type="SUPFAM" id="SSF51556">
    <property type="entry name" value="Metallo-dependent hydrolases"/>
    <property type="match status" value="1"/>
</dbReference>
<dbReference type="Proteomes" id="UP000801428">
    <property type="component" value="Unassembled WGS sequence"/>
</dbReference>
<dbReference type="PANTHER" id="PTHR43569">
    <property type="entry name" value="AMIDOHYDROLASE"/>
    <property type="match status" value="1"/>
</dbReference>
<evidence type="ECO:0000259" key="2">
    <source>
        <dbReference type="Pfam" id="PF04909"/>
    </source>
</evidence>
<dbReference type="OrthoDB" id="2135488at2759"/>
<dbReference type="AlphaFoldDB" id="A0A9P4TED4"/>
<dbReference type="GO" id="GO:0016787">
    <property type="term" value="F:hydrolase activity"/>
    <property type="evidence" value="ECO:0007669"/>
    <property type="project" value="InterPro"/>
</dbReference>
<evidence type="ECO:0000313" key="4">
    <source>
        <dbReference type="Proteomes" id="UP000801428"/>
    </source>
</evidence>
<sequence>MAQPPILDSHIHLWPATATTPEDHAWMTDPTHLLSKRHGISDYKRTIQASTFGAELKGFVYVETDRYLPCKTPLVSLDAEKADVEGVLREWARAPLEELGFLRRVVEGKAAGGDGFVGGEGELMKGAVVWAPFHLSSQLFKAYLRIAEGVAGERLWGMVVGFRYLLQGKGEGEVGELVGGSDWVENIAGLGEGREGKGWAFDVGVDIHRDGTEPLRAVGAMIERVREREKKQGSGAAPVRFVLNHLCKHALSASAPTEPRGEWLQAVERLGRDQHVFMKLSGALNEFEGATPESGAQIVESLRPVVEKVFDAFGERVMFGSDWPVCNVGGPAGEVGNWGLWAGCVEELLKQGEVKEVDSESVWWKAACRAYDVQL</sequence>
<name>A0A9P4TED4_CURKU</name>
<protein>
    <recommendedName>
        <fullName evidence="2">Amidohydrolase-related domain-containing protein</fullName>
    </recommendedName>
</protein>
<dbReference type="EMBL" id="SWKU01000011">
    <property type="protein sequence ID" value="KAF3002638.1"/>
    <property type="molecule type" value="Genomic_DNA"/>
</dbReference>
<accession>A0A9P4TED4</accession>
<dbReference type="InterPro" id="IPR052350">
    <property type="entry name" value="Metallo-dep_Lactonases"/>
</dbReference>
<proteinExistence type="inferred from homology"/>